<sequence length="286" mass="29203">MTEFFRGFYADTAHLLSFDFVTDSLFACALLGFLSGVLAPLVVMRQMAFAVHATSELALMGAAIALVAGINLSFGAVAGSISAAIVFVLLGLRGGNDSAVGAVMSFGMGVSVLCIYLYPGNSTVALALLTGQVAGVSHMNLIVLAVSTALVVAAIAVLWRPLLFASVDPYMAAARGVNVRWYAVAFGILLGIASAQAVQVVGALLVMALLITPGASAVAITDNPVAAVAWSVVFSQVAAVGGLILSLAPGVPISVTVAFLSFGIYLVCRGVEHGRSKRLNRLDAAA</sequence>
<feature type="transmembrane region" description="Helical" evidence="7">
    <location>
        <begin position="179"/>
        <end position="195"/>
    </location>
</feature>
<feature type="transmembrane region" description="Helical" evidence="7">
    <location>
        <begin position="251"/>
        <end position="268"/>
    </location>
</feature>
<keyword evidence="3 6" id="KW-0812">Transmembrane</keyword>
<keyword evidence="4 7" id="KW-1133">Transmembrane helix</keyword>
<evidence type="ECO:0000256" key="1">
    <source>
        <dbReference type="ARBA" id="ARBA00004141"/>
    </source>
</evidence>
<feature type="transmembrane region" description="Helical" evidence="7">
    <location>
        <begin position="20"/>
        <end position="42"/>
    </location>
</feature>
<dbReference type="Pfam" id="PF00950">
    <property type="entry name" value="ABC-3"/>
    <property type="match status" value="1"/>
</dbReference>
<dbReference type="STRING" id="38302.SAMN04488535_1273"/>
<feature type="transmembrane region" description="Helical" evidence="7">
    <location>
        <begin position="201"/>
        <end position="220"/>
    </location>
</feature>
<comment type="similarity">
    <text evidence="2 6">Belongs to the ABC-3 integral membrane protein family.</text>
</comment>
<evidence type="ECO:0000256" key="3">
    <source>
        <dbReference type="ARBA" id="ARBA00022692"/>
    </source>
</evidence>
<evidence type="ECO:0000256" key="6">
    <source>
        <dbReference type="RuleBase" id="RU003943"/>
    </source>
</evidence>
<keyword evidence="6" id="KW-0813">Transport</keyword>
<gene>
    <name evidence="8" type="ORF">SAMN04488535_1273</name>
</gene>
<dbReference type="InterPro" id="IPR037294">
    <property type="entry name" value="ABC_BtuC-like"/>
</dbReference>
<feature type="transmembrane region" description="Helical" evidence="7">
    <location>
        <begin position="227"/>
        <end position="245"/>
    </location>
</feature>
<dbReference type="InterPro" id="IPR001626">
    <property type="entry name" value="ABC_TroCD"/>
</dbReference>
<reference evidence="9" key="1">
    <citation type="submission" date="2016-10" db="EMBL/GenBank/DDBJ databases">
        <authorList>
            <person name="Varghese N."/>
            <person name="Submissions S."/>
        </authorList>
    </citation>
    <scope>NUCLEOTIDE SEQUENCE [LARGE SCALE GENOMIC DNA]</scope>
    <source>
        <strain evidence="9">DSM 20632</strain>
    </source>
</reference>
<feature type="transmembrane region" description="Helical" evidence="7">
    <location>
        <begin position="138"/>
        <end position="159"/>
    </location>
</feature>
<feature type="transmembrane region" description="Helical" evidence="7">
    <location>
        <begin position="99"/>
        <end position="118"/>
    </location>
</feature>
<evidence type="ECO:0000256" key="5">
    <source>
        <dbReference type="ARBA" id="ARBA00023136"/>
    </source>
</evidence>
<comment type="subcellular location">
    <subcellularLocation>
        <location evidence="6">Cell membrane</location>
        <topology evidence="6">Multi-pass membrane protein</topology>
    </subcellularLocation>
    <subcellularLocation>
        <location evidence="1">Membrane</location>
        <topology evidence="1">Multi-pass membrane protein</topology>
    </subcellularLocation>
</comment>
<evidence type="ECO:0000256" key="4">
    <source>
        <dbReference type="ARBA" id="ARBA00022989"/>
    </source>
</evidence>
<dbReference type="PANTHER" id="PTHR30477:SF21">
    <property type="entry name" value="ABC-3 PROTEIN"/>
    <property type="match status" value="1"/>
</dbReference>
<dbReference type="SUPFAM" id="SSF81345">
    <property type="entry name" value="ABC transporter involved in vitamin B12 uptake, BtuC"/>
    <property type="match status" value="1"/>
</dbReference>
<protein>
    <submittedName>
        <fullName evidence="8">Zinc/manganese transport system permease protein</fullName>
    </submittedName>
</protein>
<dbReference type="OrthoDB" id="2375762at2"/>
<dbReference type="PANTHER" id="PTHR30477">
    <property type="entry name" value="ABC-TRANSPORTER METAL-BINDING PROTEIN"/>
    <property type="match status" value="1"/>
</dbReference>
<keyword evidence="9" id="KW-1185">Reference proteome</keyword>
<evidence type="ECO:0000256" key="7">
    <source>
        <dbReference type="SAM" id="Phobius"/>
    </source>
</evidence>
<dbReference type="GO" id="GO:0043190">
    <property type="term" value="C:ATP-binding cassette (ABC) transporter complex"/>
    <property type="evidence" value="ECO:0007669"/>
    <property type="project" value="InterPro"/>
</dbReference>
<evidence type="ECO:0000313" key="9">
    <source>
        <dbReference type="Proteomes" id="UP000199350"/>
    </source>
</evidence>
<accession>A0A1G9P328</accession>
<name>A0A1G9P328_9CORY</name>
<dbReference type="RefSeq" id="WP_092150177.1">
    <property type="nucleotide sequence ID" value="NZ_LT629700.1"/>
</dbReference>
<feature type="transmembrane region" description="Helical" evidence="7">
    <location>
        <begin position="74"/>
        <end position="92"/>
    </location>
</feature>
<dbReference type="AlphaFoldDB" id="A0A1G9P328"/>
<evidence type="ECO:0000313" key="8">
    <source>
        <dbReference type="EMBL" id="SDL92585.1"/>
    </source>
</evidence>
<dbReference type="Gene3D" id="1.10.3470.10">
    <property type="entry name" value="ABC transporter involved in vitamin B12 uptake, BtuC"/>
    <property type="match status" value="1"/>
</dbReference>
<proteinExistence type="inferred from homology"/>
<dbReference type="Proteomes" id="UP000199350">
    <property type="component" value="Chromosome I"/>
</dbReference>
<feature type="transmembrane region" description="Helical" evidence="7">
    <location>
        <begin position="49"/>
        <end position="68"/>
    </location>
</feature>
<dbReference type="GO" id="GO:0055085">
    <property type="term" value="P:transmembrane transport"/>
    <property type="evidence" value="ECO:0007669"/>
    <property type="project" value="InterPro"/>
</dbReference>
<dbReference type="EMBL" id="LT629700">
    <property type="protein sequence ID" value="SDL92585.1"/>
    <property type="molecule type" value="Genomic_DNA"/>
</dbReference>
<keyword evidence="5 7" id="KW-0472">Membrane</keyword>
<organism evidence="8 9">
    <name type="scientific">Corynebacterium mycetoides</name>
    <dbReference type="NCBI Taxonomy" id="38302"/>
    <lineage>
        <taxon>Bacteria</taxon>
        <taxon>Bacillati</taxon>
        <taxon>Actinomycetota</taxon>
        <taxon>Actinomycetes</taxon>
        <taxon>Mycobacteriales</taxon>
        <taxon>Corynebacteriaceae</taxon>
        <taxon>Corynebacterium</taxon>
    </lineage>
</organism>
<evidence type="ECO:0000256" key="2">
    <source>
        <dbReference type="ARBA" id="ARBA00008034"/>
    </source>
</evidence>